<accession>A0A919F8W6</accession>
<dbReference type="SUPFAM" id="SSF111126">
    <property type="entry name" value="Ligand-binding domain in the NO signalling and Golgi transport"/>
    <property type="match status" value="1"/>
</dbReference>
<reference evidence="2" key="1">
    <citation type="journal article" date="2014" name="Int. J. Syst. Evol. Microbiol.">
        <title>Complete genome sequence of Corynebacterium casei LMG S-19264T (=DSM 44701T), isolated from a smear-ripened cheese.</title>
        <authorList>
            <consortium name="US DOE Joint Genome Institute (JGI-PGF)"/>
            <person name="Walter F."/>
            <person name="Albersmeier A."/>
            <person name="Kalinowski J."/>
            <person name="Ruckert C."/>
        </authorList>
    </citation>
    <scope>NUCLEOTIDE SEQUENCE</scope>
    <source>
        <strain evidence="2">JCM 13306</strain>
    </source>
</reference>
<feature type="domain" description="4-vinyl reductase 4VR" evidence="1">
    <location>
        <begin position="206"/>
        <end position="269"/>
    </location>
</feature>
<sequence length="269" mass="29401">MDQLVDIELKIVSDRRDGLLIALGEVLIANRFNLLRHRRANTETGVIMIMVVQGPEANLMQMEEQLGTHWMVQSLEANAYDASAPATLQAASPLHREAPVAAAVAPASPPMQAQASAKMAFDQRRVESLLQQIAKDYPQVFGQVLSLERSLEPAQRESTLRYMGTRVGAWVYKRDFALGARLPMAGSIRHIALPALRQLLPAELEEDALRTHSSPFAIPGPAVTAPQCHFLRGFLEGALNEAGNLGLVRVSEVSCRANGASCCKFVFHV</sequence>
<evidence type="ECO:0000259" key="1">
    <source>
        <dbReference type="SMART" id="SM00989"/>
    </source>
</evidence>
<dbReference type="EMBL" id="BNBA01000019">
    <property type="protein sequence ID" value="GHH55896.1"/>
    <property type="molecule type" value="Genomic_DNA"/>
</dbReference>
<evidence type="ECO:0000313" key="2">
    <source>
        <dbReference type="EMBL" id="GHH55896.1"/>
    </source>
</evidence>
<reference evidence="2" key="2">
    <citation type="submission" date="2020-09" db="EMBL/GenBank/DDBJ databases">
        <authorList>
            <person name="Sun Q."/>
            <person name="Ohkuma M."/>
        </authorList>
    </citation>
    <scope>NUCLEOTIDE SEQUENCE</scope>
    <source>
        <strain evidence="2">JCM 13306</strain>
    </source>
</reference>
<dbReference type="AlphaFoldDB" id="A0A919F8W6"/>
<dbReference type="Gene3D" id="3.30.1380.20">
    <property type="entry name" value="Trafficking protein particle complex subunit 3"/>
    <property type="match status" value="1"/>
</dbReference>
<gene>
    <name evidence="2" type="ORF">GCM10009090_24860</name>
</gene>
<keyword evidence="3" id="KW-1185">Reference proteome</keyword>
<comment type="caution">
    <text evidence="2">The sequence shown here is derived from an EMBL/GenBank/DDBJ whole genome shotgun (WGS) entry which is preliminary data.</text>
</comment>
<dbReference type="RefSeq" id="WP_434029493.1">
    <property type="nucleotide sequence ID" value="NZ_BNBA01000019.1"/>
</dbReference>
<protein>
    <recommendedName>
        <fullName evidence="1">4-vinyl reductase 4VR domain-containing protein</fullName>
    </recommendedName>
</protein>
<dbReference type="Pfam" id="PF02830">
    <property type="entry name" value="V4R"/>
    <property type="match status" value="1"/>
</dbReference>
<organism evidence="2 3">
    <name type="scientific">Xanthomonas boreopolis</name>
    <dbReference type="NCBI Taxonomy" id="86183"/>
    <lineage>
        <taxon>Bacteria</taxon>
        <taxon>Pseudomonadati</taxon>
        <taxon>Pseudomonadota</taxon>
        <taxon>Gammaproteobacteria</taxon>
        <taxon>Lysobacterales</taxon>
        <taxon>Lysobacteraceae</taxon>
        <taxon>Xanthomonas</taxon>
    </lineage>
</organism>
<dbReference type="Proteomes" id="UP000623958">
    <property type="component" value="Unassembled WGS sequence"/>
</dbReference>
<name>A0A919F8W6_9XANT</name>
<evidence type="ECO:0000313" key="3">
    <source>
        <dbReference type="Proteomes" id="UP000623958"/>
    </source>
</evidence>
<proteinExistence type="predicted"/>
<dbReference type="InterPro" id="IPR024096">
    <property type="entry name" value="NO_sig/Golgi_transp_ligand-bd"/>
</dbReference>
<dbReference type="InterPro" id="IPR004096">
    <property type="entry name" value="V4R"/>
</dbReference>
<dbReference type="SMART" id="SM00989">
    <property type="entry name" value="V4R"/>
    <property type="match status" value="1"/>
</dbReference>